<dbReference type="InterPro" id="IPR046841">
    <property type="entry name" value="SpoIVA_middle"/>
</dbReference>
<name>A0A0A8VNQ3_PARSO</name>
<dbReference type="Pfam" id="PF20438">
    <property type="entry name" value="SpoIVA_middle"/>
    <property type="match status" value="1"/>
</dbReference>
<dbReference type="Pfam" id="PF09547">
    <property type="entry name" value="SpoIVA_ATPase"/>
    <property type="match status" value="1"/>
</dbReference>
<feature type="domain" description="Sporulation stage IV protein A C-terminal" evidence="3">
    <location>
        <begin position="415"/>
        <end position="490"/>
    </location>
</feature>
<dbReference type="AlphaFoldDB" id="A0A0A8VNQ3"/>
<accession>A0A0A8VNQ3</accession>
<dbReference type="PATRIC" id="fig|1505.7.peg.2667"/>
<dbReference type="CDD" id="cd00882">
    <property type="entry name" value="Ras_like_GTPase"/>
    <property type="match status" value="1"/>
</dbReference>
<reference evidence="6 7" key="2">
    <citation type="submission" date="2015-01" db="EMBL/GenBank/DDBJ databases">
        <authorList>
            <person name="Aslett A.Martin."/>
            <person name="De Silva Nishadi"/>
        </authorList>
    </citation>
    <scope>NUCLEOTIDE SEQUENCE [LARGE SCALE GENOMIC DNA]</scope>
    <source>
        <strain evidence="5 6">R28058</strain>
        <strain evidence="7">UMC4404</strain>
    </source>
</reference>
<dbReference type="RefSeq" id="WP_021129233.1">
    <property type="nucleotide sequence ID" value="NZ_BDJI01000002.1"/>
</dbReference>
<dbReference type="EMBL" id="CDNY01000014">
    <property type="protein sequence ID" value="CEO34133.1"/>
    <property type="molecule type" value="Genomic_DNA"/>
</dbReference>
<dbReference type="InterPro" id="IPR046840">
    <property type="entry name" value="SpoIVA_C"/>
</dbReference>
<dbReference type="KEGG" id="psor:RSJ16_14890"/>
<evidence type="ECO:0000313" key="4">
    <source>
        <dbReference type="EMBL" id="CEO34133.1"/>
    </source>
</evidence>
<evidence type="ECO:0000313" key="7">
    <source>
        <dbReference type="Proteomes" id="UP000049685"/>
    </source>
</evidence>
<dbReference type="InterPro" id="IPR014201">
    <property type="entry name" value="Spore_IV_A"/>
</dbReference>
<dbReference type="InterPro" id="IPR046842">
    <property type="entry name" value="SpoIVA_ATPase"/>
</dbReference>
<evidence type="ECO:0000259" key="2">
    <source>
        <dbReference type="Pfam" id="PF20438"/>
    </source>
</evidence>
<feature type="domain" description="Stage IV sporulation protein A middle" evidence="2">
    <location>
        <begin position="236"/>
        <end position="414"/>
    </location>
</feature>
<dbReference type="Gene3D" id="3.40.50.300">
    <property type="entry name" value="P-loop containing nucleotide triphosphate hydrolases"/>
    <property type="match status" value="1"/>
</dbReference>
<dbReference type="NCBIfam" id="TIGR02836">
    <property type="entry name" value="spore_IV_A"/>
    <property type="match status" value="1"/>
</dbReference>
<evidence type="ECO:0000313" key="6">
    <source>
        <dbReference type="Proteomes" id="UP000049127"/>
    </source>
</evidence>
<evidence type="ECO:0000313" key="5">
    <source>
        <dbReference type="EMBL" id="CEQ04737.1"/>
    </source>
</evidence>
<reference evidence="4" key="1">
    <citation type="submission" date="2015-01" db="EMBL/GenBank/DDBJ databases">
        <authorList>
            <person name="Aslett M.A."/>
            <person name="De Silva N."/>
        </authorList>
    </citation>
    <scope>NUCLEOTIDE SEQUENCE</scope>
    <source>
        <strain evidence="4">UMC4404</strain>
    </source>
</reference>
<sequence>MNNIYEDIAKRTQGDIYIGVVGPVRTGKSTFIRKFMELLVLPNIENEFKRERTQDEIPQSGSGKTIMTVEPKFVPADGVEIKIKDNVSMKVRMVDCVGYIVDGVLGHEEDGKQRLVSTPWSSEAMTFEKAAEMGTKKVIRDHSTIGIVITTDGSVTGIERNGYSIPEERVINELNDLKKPFVIVLNTLDPNSEETLELKREMEEKYDKPVIPLNVLAMDEDDIEEVMENVLYDFPVNEININFPKWIEGLEKNHWIKNNIIGSIKQSINDVGVIRDVNNIIAGFEELDFLEETQVDNVELGEGVISINLGTKKDLFYNVLEEKSGFKIDGEYELLNLVTRLSRVSSEYEKVEQALIDVREKGYGLVAPTIDELTLDVPEIVKQGKQYGVRLRAKAGSIHMIKADISTEISPGVGTEQQGKEMLESLLKGFEENPNEIWEYNLFGKSLHDLVKDQLQSKLYMMPEDVRTKIQKTLQKIINDGCSNIITIIL</sequence>
<dbReference type="InterPro" id="IPR027417">
    <property type="entry name" value="P-loop_NTPase"/>
</dbReference>
<dbReference type="GO" id="GO:0016887">
    <property type="term" value="F:ATP hydrolysis activity"/>
    <property type="evidence" value="ECO:0007669"/>
    <property type="project" value="InterPro"/>
</dbReference>
<dbReference type="GO" id="GO:0005524">
    <property type="term" value="F:ATP binding"/>
    <property type="evidence" value="ECO:0007669"/>
    <property type="project" value="InterPro"/>
</dbReference>
<dbReference type="SUPFAM" id="SSF52540">
    <property type="entry name" value="P-loop containing nucleoside triphosphate hydrolases"/>
    <property type="match status" value="1"/>
</dbReference>
<dbReference type="eggNOG" id="COG0699">
    <property type="taxonomic scope" value="Bacteria"/>
</dbReference>
<proteinExistence type="predicted"/>
<dbReference type="OrthoDB" id="9761464at2"/>
<dbReference type="Proteomes" id="UP000049685">
    <property type="component" value="Unassembled WGS sequence"/>
</dbReference>
<dbReference type="Proteomes" id="UP000049127">
    <property type="component" value="Unassembled WGS sequence"/>
</dbReference>
<evidence type="ECO:0000259" key="3">
    <source>
        <dbReference type="Pfam" id="PF20439"/>
    </source>
</evidence>
<dbReference type="EMBL" id="CEKZ01000014">
    <property type="protein sequence ID" value="CEQ04737.1"/>
    <property type="molecule type" value="Genomic_DNA"/>
</dbReference>
<dbReference type="PIRSF" id="PIRSF007466">
    <property type="entry name" value="SpoIVA"/>
    <property type="match status" value="1"/>
</dbReference>
<dbReference type="GO" id="GO:0043934">
    <property type="term" value="P:sporulation"/>
    <property type="evidence" value="ECO:0007669"/>
    <property type="project" value="InterPro"/>
</dbReference>
<gene>
    <name evidence="5" type="primary">spoIVA</name>
    <name evidence="5" type="ORF">R28058_24551</name>
    <name evidence="4" type="ORF">UMC4404_19461</name>
</gene>
<evidence type="ECO:0000259" key="1">
    <source>
        <dbReference type="Pfam" id="PF09547"/>
    </source>
</evidence>
<organism evidence="5 6">
    <name type="scientific">Paraclostridium sordellii</name>
    <name type="common">Clostridium sordellii</name>
    <dbReference type="NCBI Taxonomy" id="1505"/>
    <lineage>
        <taxon>Bacteria</taxon>
        <taxon>Bacillati</taxon>
        <taxon>Bacillota</taxon>
        <taxon>Clostridia</taxon>
        <taxon>Peptostreptococcales</taxon>
        <taxon>Peptostreptococcaceae</taxon>
        <taxon>Paraclostridium</taxon>
    </lineage>
</organism>
<feature type="domain" description="Stage IV sporulation protein A ATPase" evidence="1">
    <location>
        <begin position="2"/>
        <end position="235"/>
    </location>
</feature>
<dbReference type="Pfam" id="PF20439">
    <property type="entry name" value="SpoIVA_C"/>
    <property type="match status" value="1"/>
</dbReference>
<protein>
    <submittedName>
        <fullName evidence="5">Stage IV sporulation protein A</fullName>
    </submittedName>
</protein>